<name>A0A7S3GGL9_9EUKA</name>
<feature type="domain" description="C2" evidence="1">
    <location>
        <begin position="433"/>
        <end position="582"/>
    </location>
</feature>
<proteinExistence type="predicted"/>
<dbReference type="InterPro" id="IPR052434">
    <property type="entry name" value="Tectonic-like_complex_comp"/>
</dbReference>
<dbReference type="SUPFAM" id="SSF49562">
    <property type="entry name" value="C2 domain (Calcium/lipid-binding domain, CaLB)"/>
    <property type="match status" value="1"/>
</dbReference>
<gene>
    <name evidence="2" type="ORF">PBIL07802_LOCUS27909</name>
</gene>
<reference evidence="2" key="1">
    <citation type="submission" date="2021-01" db="EMBL/GenBank/DDBJ databases">
        <authorList>
            <person name="Corre E."/>
            <person name="Pelletier E."/>
            <person name="Niang G."/>
            <person name="Scheremetjew M."/>
            <person name="Finn R."/>
            <person name="Kale V."/>
            <person name="Holt S."/>
            <person name="Cochrane G."/>
            <person name="Meng A."/>
            <person name="Brown T."/>
            <person name="Cohen L."/>
        </authorList>
    </citation>
    <scope>NUCLEOTIDE SEQUENCE</scope>
    <source>
        <strain evidence="2">NIES-2562</strain>
    </source>
</reference>
<accession>A0A7S3GGL9</accession>
<sequence length="1006" mass="114443">MAVVRNELKVKYDERKKREEVEERVAKYRRDPESDEFIPQLVFITPSVNEKCPMDEVERRKAISRCKVHAVIMVNGKMIVKSNSFSLNNDFEASISQVIPIRLSRFPDNIAVQVFGSGCTTIKGKRGNIATNMGPEEFLSEVFVAVPTGPFFSREDPEDYTFASITPYSTIVGEPSSSPRFTSGQLYIRAGWGDGEFDHDDMDPSALASIIPPIPVAAKTRRTHLSNVHKVSQMLKADIDPNNPKNVDLARQMEVNLSVGQSALANLHLDEEGRESGVFFNVDYGGEDSVLKPLTMQGGGGVDMSSDPDQWLSKRQKLLIARREKRLELGAGSRRSIPLLDEEIPIPLLDALERLEQDNLMRQLGIVKEADHAVVDIGDENKVRVSEFLKKIKERVQKKRKEKSTEAEYSDVIREIVLPEVTFELNFSKIFQRRSKLKPQREERKPTSSKPEECELVVQVMSALNVPMRFSGNEEEGKRLLKAEGDEYHEEERVFSFVNVRFQGTEHNTQSVEGPEPSFTENFHFSFQPPNGDYSADSLMQCEDGVRLTVFDDVADGEHRFLGTVTIPFATIYRTDIVEGLVPLAVPPLLLGYKADNPSDTAYLRVYATLKPPLPQPSIEDSSVKHKVGEVKVDKQIIAWQKAVRAHPNFKKRDSSILVPDINGDPVFICRYVRPQNPPDSFDTERMLLRFVSLIPFINDWMTFEGKEDIWCSSDQFLDLMAGDWEEHAILMCNYLLYYRKEAYVITGRAIPEGDTCYVLVRDADNNIKLFNPSSGDEYSIKDHTCPLQDIYLVFNDKNVWANIQSPSAASQGVRELSFNFADERAWMPFFHPTRFPPSSYKFASIQRETLEYNSADRGFSSTIEERVWRILGQKLEEWRADYSYGSTNWDPQVSRMLKKVLKQLESTAAKKGRQGLMDAQESIMTENPDMQSLLRHYSIKGFPLHFTFTDIESIVNTVEATEVFKEEDRSSKLALAVFAQSYPNKIVSVWVFVAVTKEKRSSLYA</sequence>
<dbReference type="InterPro" id="IPR028928">
    <property type="entry name" value="CC2D2AN-C2"/>
</dbReference>
<dbReference type="Gene3D" id="2.60.40.150">
    <property type="entry name" value="C2 domain"/>
    <property type="match status" value="1"/>
</dbReference>
<evidence type="ECO:0000259" key="1">
    <source>
        <dbReference type="PROSITE" id="PS50004"/>
    </source>
</evidence>
<dbReference type="GO" id="GO:1905515">
    <property type="term" value="P:non-motile cilium assembly"/>
    <property type="evidence" value="ECO:0007669"/>
    <property type="project" value="TreeGrafter"/>
</dbReference>
<dbReference type="Pfam" id="PF15625">
    <property type="entry name" value="CC2D2AN-C2"/>
    <property type="match status" value="1"/>
</dbReference>
<dbReference type="InterPro" id="IPR056290">
    <property type="entry name" value="CEPT76/DRC7_peptidase-like_dom"/>
</dbReference>
<dbReference type="InterPro" id="IPR056288">
    <property type="entry name" value="CEP76_C"/>
</dbReference>
<dbReference type="SMART" id="SM00239">
    <property type="entry name" value="C2"/>
    <property type="match status" value="1"/>
</dbReference>
<dbReference type="Pfam" id="PF00168">
    <property type="entry name" value="C2"/>
    <property type="match status" value="1"/>
</dbReference>
<dbReference type="GO" id="GO:0035869">
    <property type="term" value="C:ciliary transition zone"/>
    <property type="evidence" value="ECO:0007669"/>
    <property type="project" value="TreeGrafter"/>
</dbReference>
<dbReference type="PROSITE" id="PS50004">
    <property type="entry name" value="C2"/>
    <property type="match status" value="1"/>
</dbReference>
<evidence type="ECO:0000313" key="2">
    <source>
        <dbReference type="EMBL" id="CAE0265571.1"/>
    </source>
</evidence>
<protein>
    <recommendedName>
        <fullName evidence="1">C2 domain-containing protein</fullName>
    </recommendedName>
</protein>
<dbReference type="InterPro" id="IPR000008">
    <property type="entry name" value="C2_dom"/>
</dbReference>
<dbReference type="GO" id="GO:1904491">
    <property type="term" value="P:protein localization to ciliary transition zone"/>
    <property type="evidence" value="ECO:0007669"/>
    <property type="project" value="TreeGrafter"/>
</dbReference>
<dbReference type="Pfam" id="PF24656">
    <property type="entry name" value="CEPT76_peptidase"/>
    <property type="match status" value="1"/>
</dbReference>
<dbReference type="PANTHER" id="PTHR20837:SF0">
    <property type="entry name" value="COILED-COIL AND C2 DOMAIN-CONTAINING PROTEIN 2A"/>
    <property type="match status" value="1"/>
</dbReference>
<dbReference type="EMBL" id="HBIB01042637">
    <property type="protein sequence ID" value="CAE0265571.1"/>
    <property type="molecule type" value="Transcribed_RNA"/>
</dbReference>
<organism evidence="2">
    <name type="scientific">Palpitomonas bilix</name>
    <dbReference type="NCBI Taxonomy" id="652834"/>
    <lineage>
        <taxon>Eukaryota</taxon>
        <taxon>Eukaryota incertae sedis</taxon>
    </lineage>
</organism>
<dbReference type="Pfam" id="PF24652">
    <property type="entry name" value="CEP76_C"/>
    <property type="match status" value="1"/>
</dbReference>
<dbReference type="AlphaFoldDB" id="A0A7S3GGL9"/>
<dbReference type="PANTHER" id="PTHR20837">
    <property type="entry name" value="CENTROSOMAL PROTEIN-RELATED"/>
    <property type="match status" value="1"/>
</dbReference>
<dbReference type="InterPro" id="IPR035892">
    <property type="entry name" value="C2_domain_sf"/>
</dbReference>